<keyword evidence="4" id="KW-0472">Membrane</keyword>
<keyword evidence="2" id="KW-0812">Transmembrane</keyword>
<sequence length="178" mass="20656">MFDPFPLLFKSSRWWLFRNIGRLLTSGVRRVEVYMFRASDLLPGLTTPFVKRWVDSRLTTHLINGGKYGSGIVYYLFYYLWRAHGGVRDGFFVLWCIAGVNYSMYAASWDLLMDWSLLRPHTRYPLLRAEVLYTDYIPVSCALHSAQVPAHHSHSSTILLLYVSCSRAQSNSAQYCLR</sequence>
<comment type="subcellular location">
    <subcellularLocation>
        <location evidence="1">Membrane</location>
        <topology evidence="1">Multi-pass membrane protein</topology>
    </subcellularLocation>
</comment>
<dbReference type="STRING" id="914234.M2RA92"/>
<gene>
    <name evidence="6" type="ORF">CERSUDRAFT_53432</name>
</gene>
<evidence type="ECO:0000313" key="7">
    <source>
        <dbReference type="Proteomes" id="UP000016930"/>
    </source>
</evidence>
<dbReference type="GO" id="GO:0016036">
    <property type="term" value="P:cellular response to phosphate starvation"/>
    <property type="evidence" value="ECO:0007669"/>
    <property type="project" value="TreeGrafter"/>
</dbReference>
<accession>M2RA92</accession>
<dbReference type="GO" id="GO:0000822">
    <property type="term" value="F:inositol hexakisphosphate binding"/>
    <property type="evidence" value="ECO:0007669"/>
    <property type="project" value="TreeGrafter"/>
</dbReference>
<keyword evidence="7" id="KW-1185">Reference proteome</keyword>
<dbReference type="GO" id="GO:0005886">
    <property type="term" value="C:plasma membrane"/>
    <property type="evidence" value="ECO:0007669"/>
    <property type="project" value="TreeGrafter"/>
</dbReference>
<dbReference type="EMBL" id="KB445800">
    <property type="protein sequence ID" value="EMD35362.1"/>
    <property type="molecule type" value="Genomic_DNA"/>
</dbReference>
<dbReference type="Pfam" id="PF03124">
    <property type="entry name" value="EXS"/>
    <property type="match status" value="1"/>
</dbReference>
<reference evidence="6 7" key="1">
    <citation type="journal article" date="2012" name="Proc. Natl. Acad. Sci. U.S.A.">
        <title>Comparative genomics of Ceriporiopsis subvermispora and Phanerochaete chrysosporium provide insight into selective ligninolysis.</title>
        <authorList>
            <person name="Fernandez-Fueyo E."/>
            <person name="Ruiz-Duenas F.J."/>
            <person name="Ferreira P."/>
            <person name="Floudas D."/>
            <person name="Hibbett D.S."/>
            <person name="Canessa P."/>
            <person name="Larrondo L.F."/>
            <person name="James T.Y."/>
            <person name="Seelenfreund D."/>
            <person name="Lobos S."/>
            <person name="Polanco R."/>
            <person name="Tello M."/>
            <person name="Honda Y."/>
            <person name="Watanabe T."/>
            <person name="Watanabe T."/>
            <person name="Ryu J.S."/>
            <person name="Kubicek C.P."/>
            <person name="Schmoll M."/>
            <person name="Gaskell J."/>
            <person name="Hammel K.E."/>
            <person name="St John F.J."/>
            <person name="Vanden Wymelenberg A."/>
            <person name="Sabat G."/>
            <person name="Splinter BonDurant S."/>
            <person name="Syed K."/>
            <person name="Yadav J.S."/>
            <person name="Doddapaneni H."/>
            <person name="Subramanian V."/>
            <person name="Lavin J.L."/>
            <person name="Oguiza J.A."/>
            <person name="Perez G."/>
            <person name="Pisabarro A.G."/>
            <person name="Ramirez L."/>
            <person name="Santoyo F."/>
            <person name="Master E."/>
            <person name="Coutinho P.M."/>
            <person name="Henrissat B."/>
            <person name="Lombard V."/>
            <person name="Magnuson J.K."/>
            <person name="Kuees U."/>
            <person name="Hori C."/>
            <person name="Igarashi K."/>
            <person name="Samejima M."/>
            <person name="Held B.W."/>
            <person name="Barry K.W."/>
            <person name="LaButti K.M."/>
            <person name="Lapidus A."/>
            <person name="Lindquist E.A."/>
            <person name="Lucas S.M."/>
            <person name="Riley R."/>
            <person name="Salamov A.A."/>
            <person name="Hoffmeister D."/>
            <person name="Schwenk D."/>
            <person name="Hadar Y."/>
            <person name="Yarden O."/>
            <person name="de Vries R.P."/>
            <person name="Wiebenga A."/>
            <person name="Stenlid J."/>
            <person name="Eastwood D."/>
            <person name="Grigoriev I.V."/>
            <person name="Berka R.M."/>
            <person name="Blanchette R.A."/>
            <person name="Kersten P."/>
            <person name="Martinez A.T."/>
            <person name="Vicuna R."/>
            <person name="Cullen D."/>
        </authorList>
    </citation>
    <scope>NUCLEOTIDE SEQUENCE [LARGE SCALE GENOMIC DNA]</scope>
    <source>
        <strain evidence="6 7">B</strain>
    </source>
</reference>
<evidence type="ECO:0000259" key="5">
    <source>
        <dbReference type="Pfam" id="PF03124"/>
    </source>
</evidence>
<dbReference type="GO" id="GO:0006817">
    <property type="term" value="P:phosphate ion transport"/>
    <property type="evidence" value="ECO:0007669"/>
    <property type="project" value="TreeGrafter"/>
</dbReference>
<dbReference type="InterPro" id="IPR004342">
    <property type="entry name" value="EXS_C"/>
</dbReference>
<dbReference type="PANTHER" id="PTHR10783">
    <property type="entry name" value="XENOTROPIC AND POLYTROPIC RETROVIRUS RECEPTOR 1-RELATED"/>
    <property type="match status" value="1"/>
</dbReference>
<dbReference type="Proteomes" id="UP000016930">
    <property type="component" value="Unassembled WGS sequence"/>
</dbReference>
<dbReference type="GO" id="GO:0005794">
    <property type="term" value="C:Golgi apparatus"/>
    <property type="evidence" value="ECO:0007669"/>
    <property type="project" value="TreeGrafter"/>
</dbReference>
<feature type="domain" description="EXS" evidence="5">
    <location>
        <begin position="51"/>
        <end position="135"/>
    </location>
</feature>
<dbReference type="HOGENOM" id="CLU_129395_0_0_1"/>
<protein>
    <recommendedName>
        <fullName evidence="5">EXS domain-containing protein</fullName>
    </recommendedName>
</protein>
<dbReference type="PANTHER" id="PTHR10783:SF103">
    <property type="entry name" value="SOLUTE CARRIER FAMILY 53 MEMBER 1"/>
    <property type="match status" value="1"/>
</dbReference>
<organism evidence="6 7">
    <name type="scientific">Ceriporiopsis subvermispora (strain B)</name>
    <name type="common">White-rot fungus</name>
    <name type="synonym">Gelatoporia subvermispora</name>
    <dbReference type="NCBI Taxonomy" id="914234"/>
    <lineage>
        <taxon>Eukaryota</taxon>
        <taxon>Fungi</taxon>
        <taxon>Dikarya</taxon>
        <taxon>Basidiomycota</taxon>
        <taxon>Agaricomycotina</taxon>
        <taxon>Agaricomycetes</taxon>
        <taxon>Polyporales</taxon>
        <taxon>Gelatoporiaceae</taxon>
        <taxon>Gelatoporia</taxon>
    </lineage>
</organism>
<dbReference type="OrthoDB" id="9970435at2759"/>
<keyword evidence="3" id="KW-1133">Transmembrane helix</keyword>
<evidence type="ECO:0000256" key="3">
    <source>
        <dbReference type="ARBA" id="ARBA00022989"/>
    </source>
</evidence>
<dbReference type="AlphaFoldDB" id="M2RA92"/>
<proteinExistence type="predicted"/>
<evidence type="ECO:0000313" key="6">
    <source>
        <dbReference type="EMBL" id="EMD35362.1"/>
    </source>
</evidence>
<evidence type="ECO:0000256" key="1">
    <source>
        <dbReference type="ARBA" id="ARBA00004141"/>
    </source>
</evidence>
<name>M2RA92_CERS8</name>
<evidence type="ECO:0000256" key="2">
    <source>
        <dbReference type="ARBA" id="ARBA00022692"/>
    </source>
</evidence>
<evidence type="ECO:0000256" key="4">
    <source>
        <dbReference type="ARBA" id="ARBA00023136"/>
    </source>
</evidence>